<dbReference type="Gene3D" id="3.40.50.12580">
    <property type="match status" value="1"/>
</dbReference>
<evidence type="ECO:0000313" key="3">
    <source>
        <dbReference type="Proteomes" id="UP000228528"/>
    </source>
</evidence>
<reference evidence="3" key="1">
    <citation type="submission" date="2017-09" db="EMBL/GenBank/DDBJ databases">
        <title>Depth-based differentiation of microbial function through sediment-hosted aquifers and enrichment of novel symbionts in the deep terrestrial subsurface.</title>
        <authorList>
            <person name="Probst A.J."/>
            <person name="Ladd B."/>
            <person name="Jarett J.K."/>
            <person name="Geller-Mcgrath D.E."/>
            <person name="Sieber C.M.K."/>
            <person name="Emerson J.B."/>
            <person name="Anantharaman K."/>
            <person name="Thomas B.C."/>
            <person name="Malmstrom R."/>
            <person name="Stieglmeier M."/>
            <person name="Klingl A."/>
            <person name="Woyke T."/>
            <person name="Ryan C.M."/>
            <person name="Banfield J.F."/>
        </authorList>
    </citation>
    <scope>NUCLEOTIDE SEQUENCE [LARGE SCALE GENOMIC DNA]</scope>
</reference>
<organism evidence="2 3">
    <name type="scientific">Candidatus Magasanikbacteria bacterium CG10_big_fil_rev_8_21_14_0_10_38_6</name>
    <dbReference type="NCBI Taxonomy" id="1974647"/>
    <lineage>
        <taxon>Bacteria</taxon>
        <taxon>Candidatus Magasanikiibacteriota</taxon>
    </lineage>
</organism>
<dbReference type="Proteomes" id="UP000228528">
    <property type="component" value="Unassembled WGS sequence"/>
</dbReference>
<sequence>MKIAITISRGGTARNILQNVFFEKLKKSAEQIVIFTPAYKDERFISEFGGDNVKFLPLYPEKYGYLQSVVLKINKFSVFNLNTKRLALYDYVDVSKRNWFLNFFHNIKYILLAIVFLPLSKLSFYKSFLIYINGLLIDKEVVSKYRKYFEEYKLDLVFSTSIMESEDAAFIKAAKLSGIKTIGMPKTWDNPSKALFPIQVDTLVVWSPFMKHQMIHLQGYKEKNINTIGVPQFDYYSDDSYIVSREDFCKNMGLDPEKRIIFFGSEGKVIPTDSNITEIIVDFIKNGFLIEESQLLIRPHFCHKNDYEKFSSVLNRNDVVVDSHNNPSKKFRDSWDYSYDQMKHFFNCMYHSDVIINTCSTLTLDGAAIGKPVVLIMFDGQENDLPIYKSVRRWYVCDYYKEILSFKSTYLAYSADELKNSINDILENGDKFGKERRELIERFCYKLDGKAGERLFDVISTTYEKIKS</sequence>
<dbReference type="InterPro" id="IPR007554">
    <property type="entry name" value="Glycerophosphate_synth"/>
</dbReference>
<comment type="caution">
    <text evidence="2">The sequence shown here is derived from an EMBL/GenBank/DDBJ whole genome shotgun (WGS) entry which is preliminary data.</text>
</comment>
<dbReference type="GO" id="GO:0016020">
    <property type="term" value="C:membrane"/>
    <property type="evidence" value="ECO:0007669"/>
    <property type="project" value="InterPro"/>
</dbReference>
<proteinExistence type="predicted"/>
<gene>
    <name evidence="2" type="ORF">COU30_05630</name>
</gene>
<evidence type="ECO:0000256" key="1">
    <source>
        <dbReference type="SAM" id="Phobius"/>
    </source>
</evidence>
<keyword evidence="1" id="KW-0812">Transmembrane</keyword>
<dbReference type="Pfam" id="PF04464">
    <property type="entry name" value="Glyphos_transf"/>
    <property type="match status" value="1"/>
</dbReference>
<dbReference type="EMBL" id="PFBW01000233">
    <property type="protein sequence ID" value="PIR76852.1"/>
    <property type="molecule type" value="Genomic_DNA"/>
</dbReference>
<evidence type="ECO:0000313" key="2">
    <source>
        <dbReference type="EMBL" id="PIR76852.1"/>
    </source>
</evidence>
<dbReference type="AlphaFoldDB" id="A0A2M6NZG1"/>
<protein>
    <submittedName>
        <fullName evidence="2">Uncharacterized protein</fullName>
    </submittedName>
</protein>
<dbReference type="InterPro" id="IPR043148">
    <property type="entry name" value="TagF_C"/>
</dbReference>
<name>A0A2M6NZG1_9BACT</name>
<dbReference type="SUPFAM" id="SSF53756">
    <property type="entry name" value="UDP-Glycosyltransferase/glycogen phosphorylase"/>
    <property type="match status" value="1"/>
</dbReference>
<keyword evidence="1" id="KW-1133">Transmembrane helix</keyword>
<feature type="transmembrane region" description="Helical" evidence="1">
    <location>
        <begin position="99"/>
        <end position="119"/>
    </location>
</feature>
<dbReference type="GO" id="GO:0047355">
    <property type="term" value="F:CDP-glycerol glycerophosphotransferase activity"/>
    <property type="evidence" value="ECO:0007669"/>
    <property type="project" value="InterPro"/>
</dbReference>
<keyword evidence="1" id="KW-0472">Membrane</keyword>
<accession>A0A2M6NZG1</accession>